<keyword evidence="3 7" id="KW-0227">DNA damage</keyword>
<evidence type="ECO:0000313" key="10">
    <source>
        <dbReference type="Proteomes" id="UP000178577"/>
    </source>
</evidence>
<dbReference type="Pfam" id="PF02565">
    <property type="entry name" value="RecO_C"/>
    <property type="match status" value="1"/>
</dbReference>
<comment type="caution">
    <text evidence="9">The sequence shown here is derived from an EMBL/GenBank/DDBJ whole genome shotgun (WGS) entry which is preliminary data.</text>
</comment>
<comment type="similarity">
    <text evidence="1 7">Belongs to the RecO family.</text>
</comment>
<keyword evidence="5 7" id="KW-0234">DNA repair</keyword>
<dbReference type="PANTHER" id="PTHR33991:SF1">
    <property type="entry name" value="DNA REPAIR PROTEIN RECO"/>
    <property type="match status" value="1"/>
</dbReference>
<accession>A0A1F5GB21</accession>
<dbReference type="Proteomes" id="UP000178577">
    <property type="component" value="Unassembled WGS sequence"/>
</dbReference>
<evidence type="ECO:0000256" key="7">
    <source>
        <dbReference type="HAMAP-Rule" id="MF_00201"/>
    </source>
</evidence>
<evidence type="ECO:0000259" key="8">
    <source>
        <dbReference type="Pfam" id="PF11967"/>
    </source>
</evidence>
<dbReference type="InterPro" id="IPR042242">
    <property type="entry name" value="RecO_C"/>
</dbReference>
<dbReference type="AlphaFoldDB" id="A0A1F5GB21"/>
<dbReference type="SUPFAM" id="SSF50249">
    <property type="entry name" value="Nucleic acid-binding proteins"/>
    <property type="match status" value="1"/>
</dbReference>
<evidence type="ECO:0000256" key="3">
    <source>
        <dbReference type="ARBA" id="ARBA00022763"/>
    </source>
</evidence>
<dbReference type="Gene3D" id="1.20.1440.120">
    <property type="entry name" value="Recombination protein O, C-terminal domain"/>
    <property type="match status" value="1"/>
</dbReference>
<dbReference type="GO" id="GO:0043590">
    <property type="term" value="C:bacterial nucleoid"/>
    <property type="evidence" value="ECO:0007669"/>
    <property type="project" value="TreeGrafter"/>
</dbReference>
<evidence type="ECO:0000256" key="6">
    <source>
        <dbReference type="ARBA" id="ARBA00033409"/>
    </source>
</evidence>
<sequence length="213" mass="24458">MYFRTEGVIIGRRNFGEADRILTIYTKDFGKVVALAKGVRRPRSRKGGHVELGNWCKVFIARGKNLDLLTEVELKKAFGIENFSPEKANKIYHLLELTNQMTAEKQKNPGVFILLVNFLKKISKDEDFNLISVSFKVKLLSLLGFFSARNITNIKVKKVLGIVEDEDYERIKQKINLTENSYLKLLSFLDSMIESLIDSQLKTSRFLDGKFQT</sequence>
<evidence type="ECO:0000256" key="1">
    <source>
        <dbReference type="ARBA" id="ARBA00007452"/>
    </source>
</evidence>
<name>A0A1F5GB21_9BACT</name>
<gene>
    <name evidence="7" type="primary">recO</name>
    <name evidence="9" type="ORF">A2693_03125</name>
</gene>
<evidence type="ECO:0000256" key="2">
    <source>
        <dbReference type="ARBA" id="ARBA00021310"/>
    </source>
</evidence>
<evidence type="ECO:0000256" key="5">
    <source>
        <dbReference type="ARBA" id="ARBA00023204"/>
    </source>
</evidence>
<comment type="function">
    <text evidence="7">Involved in DNA repair and RecF pathway recombination.</text>
</comment>
<dbReference type="PANTHER" id="PTHR33991">
    <property type="entry name" value="DNA REPAIR PROTEIN RECO"/>
    <property type="match status" value="1"/>
</dbReference>
<dbReference type="Gene3D" id="2.40.50.140">
    <property type="entry name" value="Nucleic acid-binding proteins"/>
    <property type="match status" value="1"/>
</dbReference>
<dbReference type="InterPro" id="IPR003717">
    <property type="entry name" value="RecO"/>
</dbReference>
<dbReference type="Pfam" id="PF11967">
    <property type="entry name" value="RecO_N"/>
    <property type="match status" value="1"/>
</dbReference>
<proteinExistence type="inferred from homology"/>
<dbReference type="GO" id="GO:0006310">
    <property type="term" value="P:DNA recombination"/>
    <property type="evidence" value="ECO:0007669"/>
    <property type="project" value="UniProtKB-UniRule"/>
</dbReference>
<reference evidence="9 10" key="1">
    <citation type="journal article" date="2016" name="Nat. Commun.">
        <title>Thousands of microbial genomes shed light on interconnected biogeochemical processes in an aquifer system.</title>
        <authorList>
            <person name="Anantharaman K."/>
            <person name="Brown C.T."/>
            <person name="Hug L.A."/>
            <person name="Sharon I."/>
            <person name="Castelle C.J."/>
            <person name="Probst A.J."/>
            <person name="Thomas B.C."/>
            <person name="Singh A."/>
            <person name="Wilkins M.J."/>
            <person name="Karaoz U."/>
            <person name="Brodie E.L."/>
            <person name="Williams K.H."/>
            <person name="Hubbard S.S."/>
            <person name="Banfield J.F."/>
        </authorList>
    </citation>
    <scope>NUCLEOTIDE SEQUENCE [LARGE SCALE GENOMIC DNA]</scope>
</reference>
<keyword evidence="4 7" id="KW-0233">DNA recombination</keyword>
<evidence type="ECO:0000313" key="9">
    <source>
        <dbReference type="EMBL" id="OGD89071.1"/>
    </source>
</evidence>
<dbReference type="SUPFAM" id="SSF57863">
    <property type="entry name" value="ArfGap/RecO-like zinc finger"/>
    <property type="match status" value="1"/>
</dbReference>
<dbReference type="EMBL" id="MFAY01000019">
    <property type="protein sequence ID" value="OGD89071.1"/>
    <property type="molecule type" value="Genomic_DNA"/>
</dbReference>
<dbReference type="HAMAP" id="MF_00201">
    <property type="entry name" value="RecO"/>
    <property type="match status" value="1"/>
</dbReference>
<dbReference type="InterPro" id="IPR022572">
    <property type="entry name" value="DNA_rep/recomb_RecO_N"/>
</dbReference>
<feature type="domain" description="DNA replication/recombination mediator RecO N-terminal" evidence="8">
    <location>
        <begin position="1"/>
        <end position="78"/>
    </location>
</feature>
<protein>
    <recommendedName>
        <fullName evidence="2 7">DNA repair protein RecO</fullName>
    </recommendedName>
    <alternativeName>
        <fullName evidence="6 7">Recombination protein O</fullName>
    </alternativeName>
</protein>
<organism evidence="9 10">
    <name type="scientific">Candidatus Curtissbacteria bacterium RIFCSPHIGHO2_01_FULL_40_12</name>
    <dbReference type="NCBI Taxonomy" id="1797710"/>
    <lineage>
        <taxon>Bacteria</taxon>
        <taxon>Candidatus Curtissiibacteriota</taxon>
    </lineage>
</organism>
<dbReference type="NCBIfam" id="TIGR00613">
    <property type="entry name" value="reco"/>
    <property type="match status" value="1"/>
</dbReference>
<evidence type="ECO:0000256" key="4">
    <source>
        <dbReference type="ARBA" id="ARBA00023172"/>
    </source>
</evidence>
<dbReference type="GO" id="GO:0006302">
    <property type="term" value="P:double-strand break repair"/>
    <property type="evidence" value="ECO:0007669"/>
    <property type="project" value="TreeGrafter"/>
</dbReference>
<dbReference type="InterPro" id="IPR037278">
    <property type="entry name" value="ARFGAP/RecO"/>
</dbReference>
<dbReference type="InterPro" id="IPR012340">
    <property type="entry name" value="NA-bd_OB-fold"/>
</dbReference>